<sequence length="111" mass="12341">MTWQDAELLRCYLGSTDKVGSETAYDWLVSTAQRAGLPGATVTHGSIGYGQDGQIHRNRAFQWAPDLPVVVECVASTTQLETFLAEVALTLPDLLITRQAVRRLMRRGEHR</sequence>
<dbReference type="InterPro" id="IPR011322">
    <property type="entry name" value="N-reg_PII-like_a/b"/>
</dbReference>
<dbReference type="SUPFAM" id="SSF54913">
    <property type="entry name" value="GlnB-like"/>
    <property type="match status" value="1"/>
</dbReference>
<dbReference type="OrthoDB" id="9795599at2"/>
<dbReference type="RefSeq" id="WP_058979606.1">
    <property type="nucleotide sequence ID" value="NZ_BCMS01000004.1"/>
</dbReference>
<name>A0A100HMV2_9DEIO</name>
<evidence type="ECO:0000256" key="1">
    <source>
        <dbReference type="ARBA" id="ARBA00010554"/>
    </source>
</evidence>
<organism evidence="2 3">
    <name type="scientific">Deinococcus grandis</name>
    <dbReference type="NCBI Taxonomy" id="57498"/>
    <lineage>
        <taxon>Bacteria</taxon>
        <taxon>Thermotogati</taxon>
        <taxon>Deinococcota</taxon>
        <taxon>Deinococci</taxon>
        <taxon>Deinococcales</taxon>
        <taxon>Deinococcaceae</taxon>
        <taxon>Deinococcus</taxon>
    </lineage>
</organism>
<dbReference type="Pfam" id="PF02641">
    <property type="entry name" value="DUF190"/>
    <property type="match status" value="1"/>
</dbReference>
<dbReference type="InterPro" id="IPR015867">
    <property type="entry name" value="N-reg_PII/ATP_PRibTrfase_C"/>
</dbReference>
<dbReference type="InterPro" id="IPR003793">
    <property type="entry name" value="UPF0166"/>
</dbReference>
<evidence type="ECO:0000313" key="2">
    <source>
        <dbReference type="EMBL" id="GAQ23603.1"/>
    </source>
</evidence>
<protein>
    <submittedName>
        <fullName evidence="2">Uncharacterized protein</fullName>
    </submittedName>
</protein>
<keyword evidence="3" id="KW-1185">Reference proteome</keyword>
<accession>A0A100HMV2</accession>
<comment type="similarity">
    <text evidence="1">Belongs to the UPF0166 family.</text>
</comment>
<reference evidence="3" key="1">
    <citation type="submission" date="2015-11" db="EMBL/GenBank/DDBJ databases">
        <title>Draft Genome Sequence of the Radioresistant Bacterium Deinococcus grandis, Isolated from Freshwater Fish in Japan.</title>
        <authorList>
            <person name="Satoh K."/>
            <person name="Onodera T."/>
            <person name="Omoso K."/>
            <person name="Takeda-Yano K."/>
            <person name="Katayama T."/>
            <person name="Oono Y."/>
            <person name="Narumi I."/>
        </authorList>
    </citation>
    <scope>NUCLEOTIDE SEQUENCE [LARGE SCALE GENOMIC DNA]</scope>
    <source>
        <strain evidence="3">ATCC 43672</strain>
    </source>
</reference>
<proteinExistence type="inferred from homology"/>
<gene>
    <name evidence="2" type="ORF">DEIGR_320017</name>
</gene>
<dbReference type="PANTHER" id="PTHR35983:SF1">
    <property type="entry name" value="UPF0166 PROTEIN TM_0021"/>
    <property type="match status" value="1"/>
</dbReference>
<dbReference type="Gene3D" id="3.30.70.120">
    <property type="match status" value="1"/>
</dbReference>
<evidence type="ECO:0000313" key="3">
    <source>
        <dbReference type="Proteomes" id="UP000056209"/>
    </source>
</evidence>
<dbReference type="EMBL" id="BCMS01000004">
    <property type="protein sequence ID" value="GAQ23603.1"/>
    <property type="molecule type" value="Genomic_DNA"/>
</dbReference>
<comment type="caution">
    <text evidence="2">The sequence shown here is derived from an EMBL/GenBank/DDBJ whole genome shotgun (WGS) entry which is preliminary data.</text>
</comment>
<dbReference type="AlphaFoldDB" id="A0A100HMV2"/>
<dbReference type="PANTHER" id="PTHR35983">
    <property type="entry name" value="UPF0166 PROTEIN TM_0021"/>
    <property type="match status" value="1"/>
</dbReference>
<dbReference type="Proteomes" id="UP000056209">
    <property type="component" value="Unassembled WGS sequence"/>
</dbReference>